<dbReference type="RefSeq" id="WP_048705084.1">
    <property type="nucleotide sequence ID" value="NZ_CP012034.1"/>
</dbReference>
<organism evidence="2 3">
    <name type="scientific">Companilactobacillus ginsenosidimutans</name>
    <dbReference type="NCBI Taxonomy" id="1007676"/>
    <lineage>
        <taxon>Bacteria</taxon>
        <taxon>Bacillati</taxon>
        <taxon>Bacillota</taxon>
        <taxon>Bacilli</taxon>
        <taxon>Lactobacillales</taxon>
        <taxon>Lactobacillaceae</taxon>
        <taxon>Companilactobacillus</taxon>
    </lineage>
</organism>
<sequence>MKKTIAIAVASFALLLTGSSLAPSIASASTIIPDYIDTTGKTNYGDTYRTRLQLKQKNVQLMVTSKGGAWGESDFYGTSGIIWNTYAPDAKIMGSLYYDEFSNQFAYLINDPGTPYQTWVKTSSVKTI</sequence>
<keyword evidence="1" id="KW-0732">Signal</keyword>
<dbReference type="PATRIC" id="fig|1007676.4.peg.1787"/>
<protein>
    <recommendedName>
        <fullName evidence="4">Surface layer protein A domain-containing protein</fullName>
    </recommendedName>
</protein>
<keyword evidence="3" id="KW-1185">Reference proteome</keyword>
<evidence type="ECO:0000313" key="2">
    <source>
        <dbReference type="EMBL" id="AKP67621.1"/>
    </source>
</evidence>
<name>A0A0H4QKK7_9LACO</name>
<dbReference type="KEGG" id="lgn:ABM34_08810"/>
<accession>A0A0H4QKK7</accession>
<dbReference type="STRING" id="1007676.ABM34_08810"/>
<evidence type="ECO:0008006" key="4">
    <source>
        <dbReference type="Google" id="ProtNLM"/>
    </source>
</evidence>
<reference evidence="3" key="1">
    <citation type="submission" date="2015-07" db="EMBL/GenBank/DDBJ databases">
        <title>Lactobacillus ginsenosidimutans/EMML 3141/ whole genome sequencing.</title>
        <authorList>
            <person name="Kim M.K."/>
            <person name="Im W.-T."/>
            <person name="Srinivasan S."/>
            <person name="Lee J.-J."/>
        </authorList>
    </citation>
    <scope>NUCLEOTIDE SEQUENCE [LARGE SCALE GENOMIC DNA]</scope>
    <source>
        <strain evidence="3">EMML 3041</strain>
    </source>
</reference>
<dbReference type="AlphaFoldDB" id="A0A0H4QKK7"/>
<dbReference type="EMBL" id="CP012034">
    <property type="protein sequence ID" value="AKP67621.1"/>
    <property type="molecule type" value="Genomic_DNA"/>
</dbReference>
<dbReference type="Proteomes" id="UP000036106">
    <property type="component" value="Chromosome"/>
</dbReference>
<feature type="chain" id="PRO_5039277883" description="Surface layer protein A domain-containing protein" evidence="1">
    <location>
        <begin position="23"/>
        <end position="128"/>
    </location>
</feature>
<feature type="signal peptide" evidence="1">
    <location>
        <begin position="1"/>
        <end position="22"/>
    </location>
</feature>
<evidence type="ECO:0000313" key="3">
    <source>
        <dbReference type="Proteomes" id="UP000036106"/>
    </source>
</evidence>
<evidence type="ECO:0000256" key="1">
    <source>
        <dbReference type="SAM" id="SignalP"/>
    </source>
</evidence>
<gene>
    <name evidence="2" type="ORF">ABM34_08810</name>
</gene>
<proteinExistence type="predicted"/>